<organism evidence="1 2">
    <name type="scientific">Catharanthus roseus</name>
    <name type="common">Madagascar periwinkle</name>
    <name type="synonym">Vinca rosea</name>
    <dbReference type="NCBI Taxonomy" id="4058"/>
    <lineage>
        <taxon>Eukaryota</taxon>
        <taxon>Viridiplantae</taxon>
        <taxon>Streptophyta</taxon>
        <taxon>Embryophyta</taxon>
        <taxon>Tracheophyta</taxon>
        <taxon>Spermatophyta</taxon>
        <taxon>Magnoliopsida</taxon>
        <taxon>eudicotyledons</taxon>
        <taxon>Gunneridae</taxon>
        <taxon>Pentapetalae</taxon>
        <taxon>asterids</taxon>
        <taxon>lamiids</taxon>
        <taxon>Gentianales</taxon>
        <taxon>Apocynaceae</taxon>
        <taxon>Rauvolfioideae</taxon>
        <taxon>Vinceae</taxon>
        <taxon>Catharanthinae</taxon>
        <taxon>Catharanthus</taxon>
    </lineage>
</organism>
<evidence type="ECO:0000313" key="1">
    <source>
        <dbReference type="EMBL" id="KAI5675879.1"/>
    </source>
</evidence>
<evidence type="ECO:0000313" key="2">
    <source>
        <dbReference type="Proteomes" id="UP001060085"/>
    </source>
</evidence>
<accession>A0ACC0BTE4</accession>
<gene>
    <name evidence="1" type="ORF">M9H77_06829</name>
</gene>
<name>A0ACC0BTE4_CATRO</name>
<dbReference type="Proteomes" id="UP001060085">
    <property type="component" value="Linkage Group LG02"/>
</dbReference>
<proteinExistence type="predicted"/>
<protein>
    <submittedName>
        <fullName evidence="1">Uncharacterized protein</fullName>
    </submittedName>
</protein>
<sequence length="356" mass="40410">MLLSFDRPVNPQSSEKPFCILTAWYMRILNDLLRNIGIGPSISHICFTNDLLFGEASISQAGVMERLLKDFCSQSSQKVNLGNTVVFFIQCVPSTSVKGNISTTFGIPISTNLGMYLGMPVLHKSVSSGTYDFLVENLEKKLSNWKGRMMSMAARAILIQTSAAAFSKDHVYGFLEKGVQAEEFRRIRVSESSILSKTCLAFLRESDHLWARVLHSKYGDIKEVDFGKLLRQGLEWEVGDGCDARFWVDVWFKRTIRAGVQVDVPWWKETGSKLFTTSVSDLISPVEQTKNVHGPHHFPPLLWQVRHGGLTTNQLFHRGVRTDPRWTTSVWLSCSSRLSRGRPNLEGFLWRWMNNT</sequence>
<dbReference type="EMBL" id="CM044702">
    <property type="protein sequence ID" value="KAI5675879.1"/>
    <property type="molecule type" value="Genomic_DNA"/>
</dbReference>
<reference evidence="2" key="1">
    <citation type="journal article" date="2023" name="Nat. Plants">
        <title>Single-cell RNA sequencing provides a high-resolution roadmap for understanding the multicellular compartmentation of specialized metabolism.</title>
        <authorList>
            <person name="Sun S."/>
            <person name="Shen X."/>
            <person name="Li Y."/>
            <person name="Li Y."/>
            <person name="Wang S."/>
            <person name="Li R."/>
            <person name="Zhang H."/>
            <person name="Shen G."/>
            <person name="Guo B."/>
            <person name="Wei J."/>
            <person name="Xu J."/>
            <person name="St-Pierre B."/>
            <person name="Chen S."/>
            <person name="Sun C."/>
        </authorList>
    </citation>
    <scope>NUCLEOTIDE SEQUENCE [LARGE SCALE GENOMIC DNA]</scope>
</reference>
<keyword evidence="2" id="KW-1185">Reference proteome</keyword>
<comment type="caution">
    <text evidence="1">The sequence shown here is derived from an EMBL/GenBank/DDBJ whole genome shotgun (WGS) entry which is preliminary data.</text>
</comment>